<evidence type="ECO:0000313" key="2">
    <source>
        <dbReference type="EMBL" id="MFC6379795.1"/>
    </source>
</evidence>
<keyword evidence="3" id="KW-1185">Reference proteome</keyword>
<dbReference type="RefSeq" id="WP_385955228.1">
    <property type="nucleotide sequence ID" value="NZ_JBHSUB010000025.1"/>
</dbReference>
<sequence>MRYFWPEKFNSIPALTEAINAYIHYYSHERISQRLNGFTPAEFRLLHLKAVRTGSECHMNVYPPHQLKALNPVRQVSDVSDLT</sequence>
<proteinExistence type="predicted"/>
<dbReference type="Proteomes" id="UP001596230">
    <property type="component" value="Unassembled WGS sequence"/>
</dbReference>
<protein>
    <submittedName>
        <fullName evidence="2">IS3 family transposase</fullName>
    </submittedName>
</protein>
<evidence type="ECO:0000313" key="3">
    <source>
        <dbReference type="Proteomes" id="UP001596230"/>
    </source>
</evidence>
<organism evidence="2 3">
    <name type="scientific">Tatumella terrea</name>
    <dbReference type="NCBI Taxonomy" id="419007"/>
    <lineage>
        <taxon>Bacteria</taxon>
        <taxon>Pseudomonadati</taxon>
        <taxon>Pseudomonadota</taxon>
        <taxon>Gammaproteobacteria</taxon>
        <taxon>Enterobacterales</taxon>
        <taxon>Erwiniaceae</taxon>
        <taxon>Tatumella</taxon>
    </lineage>
</organism>
<evidence type="ECO:0000259" key="1">
    <source>
        <dbReference type="Pfam" id="PF13333"/>
    </source>
</evidence>
<dbReference type="Pfam" id="PF13333">
    <property type="entry name" value="rve_2"/>
    <property type="match status" value="1"/>
</dbReference>
<name>A0ABW1W454_9GAMM</name>
<dbReference type="InterPro" id="IPR001584">
    <property type="entry name" value="Integrase_cat-core"/>
</dbReference>
<comment type="caution">
    <text evidence="2">The sequence shown here is derived from an EMBL/GenBank/DDBJ whole genome shotgun (WGS) entry which is preliminary data.</text>
</comment>
<accession>A0ABW1W454</accession>
<gene>
    <name evidence="2" type="ORF">ACFP9W_17220</name>
</gene>
<dbReference type="EMBL" id="JBHSUB010000025">
    <property type="protein sequence ID" value="MFC6379795.1"/>
    <property type="molecule type" value="Genomic_DNA"/>
</dbReference>
<reference evidence="3" key="1">
    <citation type="journal article" date="2019" name="Int. J. Syst. Evol. Microbiol.">
        <title>The Global Catalogue of Microorganisms (GCM) 10K type strain sequencing project: providing services to taxonomists for standard genome sequencing and annotation.</title>
        <authorList>
            <consortium name="The Broad Institute Genomics Platform"/>
            <consortium name="The Broad Institute Genome Sequencing Center for Infectious Disease"/>
            <person name="Wu L."/>
            <person name="Ma J."/>
        </authorList>
    </citation>
    <scope>NUCLEOTIDE SEQUENCE [LARGE SCALE GENOMIC DNA]</scope>
    <source>
        <strain evidence="3">CGMCC 1.18518</strain>
    </source>
</reference>
<feature type="domain" description="Integrase catalytic" evidence="1">
    <location>
        <begin position="7"/>
        <end position="44"/>
    </location>
</feature>